<dbReference type="Gene3D" id="2.60.120.330">
    <property type="entry name" value="B-lactam Antibiotic, Isopenicillin N Synthase, Chain"/>
    <property type="match status" value="1"/>
</dbReference>
<dbReference type="Pfam" id="PF03171">
    <property type="entry name" value="2OG-FeII_Oxy"/>
    <property type="match status" value="1"/>
</dbReference>
<feature type="domain" description="Fe2OG dioxygenase" evidence="7">
    <location>
        <begin position="157"/>
        <end position="258"/>
    </location>
</feature>
<evidence type="ECO:0000259" key="7">
    <source>
        <dbReference type="PROSITE" id="PS51471"/>
    </source>
</evidence>
<accession>A0A9R1VM56</accession>
<evidence type="ECO:0000313" key="8">
    <source>
        <dbReference type="EMBL" id="KAJ0207312.1"/>
    </source>
</evidence>
<dbReference type="Pfam" id="PF14226">
    <property type="entry name" value="DIOX_N"/>
    <property type="match status" value="1"/>
</dbReference>
<dbReference type="InterPro" id="IPR050231">
    <property type="entry name" value="Iron_ascorbate_oxido_reductase"/>
</dbReference>
<dbReference type="Proteomes" id="UP000235145">
    <property type="component" value="Unassembled WGS sequence"/>
</dbReference>
<dbReference type="InterPro" id="IPR027443">
    <property type="entry name" value="IPNS-like_sf"/>
</dbReference>
<evidence type="ECO:0000256" key="2">
    <source>
        <dbReference type="ARBA" id="ARBA00022723"/>
    </source>
</evidence>
<dbReference type="PANTHER" id="PTHR47990">
    <property type="entry name" value="2-OXOGLUTARATE (2OG) AND FE(II)-DEPENDENT OXYGENASE SUPERFAMILY PROTEIN-RELATED"/>
    <property type="match status" value="1"/>
</dbReference>
<keyword evidence="3 6" id="KW-0560">Oxidoreductase</keyword>
<evidence type="ECO:0000256" key="1">
    <source>
        <dbReference type="ARBA" id="ARBA00008056"/>
    </source>
</evidence>
<keyword evidence="4 6" id="KW-0408">Iron</keyword>
<comment type="function">
    <text evidence="5">Probable 2-oxoglutarate-dependent dioxygenase that may be involved in glucosinolates biosynthesis. May play a role in the production of aliphatic glucosinolates.</text>
</comment>
<keyword evidence="9" id="KW-1185">Reference proteome</keyword>
<dbReference type="InterPro" id="IPR044861">
    <property type="entry name" value="IPNS-like_FE2OG_OXY"/>
</dbReference>
<name>A0A9R1VM56_LACSA</name>
<dbReference type="InterPro" id="IPR026992">
    <property type="entry name" value="DIOX_N"/>
</dbReference>
<organism evidence="8 9">
    <name type="scientific">Lactuca sativa</name>
    <name type="common">Garden lettuce</name>
    <dbReference type="NCBI Taxonomy" id="4236"/>
    <lineage>
        <taxon>Eukaryota</taxon>
        <taxon>Viridiplantae</taxon>
        <taxon>Streptophyta</taxon>
        <taxon>Embryophyta</taxon>
        <taxon>Tracheophyta</taxon>
        <taxon>Spermatophyta</taxon>
        <taxon>Magnoliopsida</taxon>
        <taxon>eudicotyledons</taxon>
        <taxon>Gunneridae</taxon>
        <taxon>Pentapetalae</taxon>
        <taxon>asterids</taxon>
        <taxon>campanulids</taxon>
        <taxon>Asterales</taxon>
        <taxon>Asteraceae</taxon>
        <taxon>Cichorioideae</taxon>
        <taxon>Cichorieae</taxon>
        <taxon>Lactucinae</taxon>
        <taxon>Lactuca</taxon>
    </lineage>
</organism>
<proteinExistence type="inferred from homology"/>
<evidence type="ECO:0000256" key="4">
    <source>
        <dbReference type="ARBA" id="ARBA00023004"/>
    </source>
</evidence>
<dbReference type="GO" id="GO:0046872">
    <property type="term" value="F:metal ion binding"/>
    <property type="evidence" value="ECO:0007669"/>
    <property type="project" value="UniProtKB-KW"/>
</dbReference>
<dbReference type="GO" id="GO:0016706">
    <property type="term" value="F:2-oxoglutarate-dependent dioxygenase activity"/>
    <property type="evidence" value="ECO:0000318"/>
    <property type="project" value="GO_Central"/>
</dbReference>
<dbReference type="EMBL" id="NBSK02000005">
    <property type="protein sequence ID" value="KAJ0207312.1"/>
    <property type="molecule type" value="Genomic_DNA"/>
</dbReference>
<evidence type="ECO:0000256" key="3">
    <source>
        <dbReference type="ARBA" id="ARBA00023002"/>
    </source>
</evidence>
<evidence type="ECO:0000256" key="6">
    <source>
        <dbReference type="RuleBase" id="RU003682"/>
    </source>
</evidence>
<keyword evidence="2 6" id="KW-0479">Metal-binding</keyword>
<dbReference type="AlphaFoldDB" id="A0A9R1VM56"/>
<gene>
    <name evidence="8" type="ORF">LSAT_V11C500276250</name>
</gene>
<evidence type="ECO:0000256" key="5">
    <source>
        <dbReference type="ARBA" id="ARBA00057022"/>
    </source>
</evidence>
<dbReference type="SUPFAM" id="SSF51197">
    <property type="entry name" value="Clavaminate synthase-like"/>
    <property type="match status" value="1"/>
</dbReference>
<dbReference type="InterPro" id="IPR005123">
    <property type="entry name" value="Oxoglu/Fe-dep_dioxygenase_dom"/>
</dbReference>
<comment type="caution">
    <text evidence="8">The sequence shown here is derived from an EMBL/GenBank/DDBJ whole genome shotgun (WGS) entry which is preliminary data.</text>
</comment>
<reference evidence="8 9" key="1">
    <citation type="journal article" date="2017" name="Nat. Commun.">
        <title>Genome assembly with in vitro proximity ligation data and whole-genome triplication in lettuce.</title>
        <authorList>
            <person name="Reyes-Chin-Wo S."/>
            <person name="Wang Z."/>
            <person name="Yang X."/>
            <person name="Kozik A."/>
            <person name="Arikit S."/>
            <person name="Song C."/>
            <person name="Xia L."/>
            <person name="Froenicke L."/>
            <person name="Lavelle D.O."/>
            <person name="Truco M.J."/>
            <person name="Xia R."/>
            <person name="Zhu S."/>
            <person name="Xu C."/>
            <person name="Xu H."/>
            <person name="Xu X."/>
            <person name="Cox K."/>
            <person name="Korf I."/>
            <person name="Meyers B.C."/>
            <person name="Michelmore R.W."/>
        </authorList>
    </citation>
    <scope>NUCLEOTIDE SEQUENCE [LARGE SCALE GENOMIC DNA]</scope>
    <source>
        <strain evidence="9">cv. Salinas</strain>
        <tissue evidence="8">Seedlings</tissue>
    </source>
</reference>
<sequence>MGSELKLPFVDFSNIDQNTNWDLTKSQVHRALEEFGCFETTYASIPPELQTSMFDSLKLLFDLPLQTKIKNKSSKPFHGYVGQYPMVPLYESMGIDDAPILEKVESFANMLWPKGNTEFCKTIQEFSEKLSKLDQMVRMMVLESLGLENYVKEHMDSTNYLLRVMKYKGPETNESKLGLNSHTDKNIVTILHQNQIDGLEVQAKSGDWIKIQPSPNSFIVMIGDSLYAWTNGRLHSPYHRVMMSGDKARYSLGLFSIPKAGYVVKSPKEVVDDEHPLLFKPFDHVEFLQFYYTEAGQRAQSALKTYCGV</sequence>
<protein>
    <recommendedName>
        <fullName evidence="7">Fe2OG dioxygenase domain-containing protein</fullName>
    </recommendedName>
</protein>
<dbReference type="FunFam" id="2.60.120.330:FF:000022">
    <property type="entry name" value="Probable 2-oxoglutarate-dependent dioxygenase AOP1.2"/>
    <property type="match status" value="1"/>
</dbReference>
<dbReference type="PROSITE" id="PS51471">
    <property type="entry name" value="FE2OG_OXY"/>
    <property type="match status" value="1"/>
</dbReference>
<evidence type="ECO:0000313" key="9">
    <source>
        <dbReference type="Proteomes" id="UP000235145"/>
    </source>
</evidence>
<dbReference type="OrthoDB" id="288590at2759"/>
<dbReference type="Gramene" id="rna-gnl|WGS:NBSK|LSAT_5X129541_mrna">
    <property type="protein sequence ID" value="cds-PLY86950.1"/>
    <property type="gene ID" value="gene-LSAT_5X129541"/>
</dbReference>
<comment type="similarity">
    <text evidence="1 6">Belongs to the iron/ascorbate-dependent oxidoreductase family.</text>
</comment>